<evidence type="ECO:0000256" key="2">
    <source>
        <dbReference type="ARBA" id="ARBA00022670"/>
    </source>
</evidence>
<dbReference type="Pfam" id="PF02902">
    <property type="entry name" value="Peptidase_C48"/>
    <property type="match status" value="1"/>
</dbReference>
<accession>A0A1Y1I3P6</accession>
<keyword evidence="6" id="KW-1185">Reference proteome</keyword>
<dbReference type="GO" id="GO:0008234">
    <property type="term" value="F:cysteine-type peptidase activity"/>
    <property type="evidence" value="ECO:0007669"/>
    <property type="project" value="InterPro"/>
</dbReference>
<reference evidence="5 6" key="1">
    <citation type="journal article" date="2014" name="Nat. Commun.">
        <title>Klebsormidium flaccidum genome reveals primary factors for plant terrestrial adaptation.</title>
        <authorList>
            <person name="Hori K."/>
            <person name="Maruyama F."/>
            <person name="Fujisawa T."/>
            <person name="Togashi T."/>
            <person name="Yamamoto N."/>
            <person name="Seo M."/>
            <person name="Sato S."/>
            <person name="Yamada T."/>
            <person name="Mori H."/>
            <person name="Tajima N."/>
            <person name="Moriyama T."/>
            <person name="Ikeuchi M."/>
            <person name="Watanabe M."/>
            <person name="Wada H."/>
            <person name="Kobayashi K."/>
            <person name="Saito M."/>
            <person name="Masuda T."/>
            <person name="Sasaki-Sekimoto Y."/>
            <person name="Mashiguchi K."/>
            <person name="Awai K."/>
            <person name="Shimojima M."/>
            <person name="Masuda S."/>
            <person name="Iwai M."/>
            <person name="Nobusawa T."/>
            <person name="Narise T."/>
            <person name="Kondo S."/>
            <person name="Saito H."/>
            <person name="Sato R."/>
            <person name="Murakawa M."/>
            <person name="Ihara Y."/>
            <person name="Oshima-Yamada Y."/>
            <person name="Ohtaka K."/>
            <person name="Satoh M."/>
            <person name="Sonobe K."/>
            <person name="Ishii M."/>
            <person name="Ohtani R."/>
            <person name="Kanamori-Sato M."/>
            <person name="Honoki R."/>
            <person name="Miyazaki D."/>
            <person name="Mochizuki H."/>
            <person name="Umetsu J."/>
            <person name="Higashi K."/>
            <person name="Shibata D."/>
            <person name="Kamiya Y."/>
            <person name="Sato N."/>
            <person name="Nakamura Y."/>
            <person name="Tabata S."/>
            <person name="Ida S."/>
            <person name="Kurokawa K."/>
            <person name="Ohta H."/>
        </authorList>
    </citation>
    <scope>NUCLEOTIDE SEQUENCE [LARGE SCALE GENOMIC DNA]</scope>
    <source>
        <strain evidence="5 6">NIES-2285</strain>
    </source>
</reference>
<gene>
    <name evidence="5" type="ORF">KFL_002190650</name>
</gene>
<sequence>MSHRCAPRARRFHNGVLCLSMALMRDVLKDIKQRSTPAVAATIRPYARAHNTKATLFQHLATVVGNADDEAWGGEAGIAGPLREKLRSAFKPVLTVGANDWLTSDSVTDFLSSLGSRFKTFKPLGWYDSNHLDRMLKILRKARTGVQPTRFAGVINLGGLHYVAVYFDVQARCVEYFDSFGHGPDAKVRAFLDAAIAHLETKHGCEFALRTPKIAHQTGGRECGMYALWFVLQRLHGKTYAWTQKLAVPDAQMAALRGADTMYVELYGAFPDVASAACAVLQYCSDEEENLQESRWVDTLFVKVPLGMLDPWSSSQPYFGKTPGSGIVYKITEETTERDLLELAKG</sequence>
<evidence type="ECO:0000256" key="1">
    <source>
        <dbReference type="ARBA" id="ARBA00005234"/>
    </source>
</evidence>
<keyword evidence="2" id="KW-0645">Protease</keyword>
<dbReference type="GO" id="GO:0006508">
    <property type="term" value="P:proteolysis"/>
    <property type="evidence" value="ECO:0007669"/>
    <property type="project" value="UniProtKB-KW"/>
</dbReference>
<dbReference type="InterPro" id="IPR038765">
    <property type="entry name" value="Papain-like_cys_pep_sf"/>
</dbReference>
<feature type="domain" description="Ubiquitin-like protease family profile" evidence="4">
    <location>
        <begin position="155"/>
        <end position="252"/>
    </location>
</feature>
<evidence type="ECO:0000313" key="5">
    <source>
        <dbReference type="EMBL" id="GAQ85113.1"/>
    </source>
</evidence>
<protein>
    <recommendedName>
        <fullName evidence="4">Ubiquitin-like protease family profile domain-containing protein</fullName>
    </recommendedName>
</protein>
<name>A0A1Y1I3P6_KLENI</name>
<organism evidence="5 6">
    <name type="scientific">Klebsormidium nitens</name>
    <name type="common">Green alga</name>
    <name type="synonym">Ulothrix nitens</name>
    <dbReference type="NCBI Taxonomy" id="105231"/>
    <lineage>
        <taxon>Eukaryota</taxon>
        <taxon>Viridiplantae</taxon>
        <taxon>Streptophyta</taxon>
        <taxon>Klebsormidiophyceae</taxon>
        <taxon>Klebsormidiales</taxon>
        <taxon>Klebsormidiaceae</taxon>
        <taxon>Klebsormidium</taxon>
    </lineage>
</organism>
<keyword evidence="3" id="KW-0378">Hydrolase</keyword>
<evidence type="ECO:0000313" key="6">
    <source>
        <dbReference type="Proteomes" id="UP000054558"/>
    </source>
</evidence>
<dbReference type="SUPFAM" id="SSF54001">
    <property type="entry name" value="Cysteine proteinases"/>
    <property type="match status" value="1"/>
</dbReference>
<dbReference type="AlphaFoldDB" id="A0A1Y1I3P6"/>
<dbReference type="OrthoDB" id="10448812at2759"/>
<dbReference type="InterPro" id="IPR003653">
    <property type="entry name" value="Peptidase_C48_C"/>
</dbReference>
<evidence type="ECO:0000259" key="4">
    <source>
        <dbReference type="Pfam" id="PF02902"/>
    </source>
</evidence>
<proteinExistence type="inferred from homology"/>
<dbReference type="Gene3D" id="3.40.395.10">
    <property type="entry name" value="Adenoviral Proteinase, Chain A"/>
    <property type="match status" value="1"/>
</dbReference>
<evidence type="ECO:0000256" key="3">
    <source>
        <dbReference type="ARBA" id="ARBA00022801"/>
    </source>
</evidence>
<dbReference type="EMBL" id="DF237168">
    <property type="protein sequence ID" value="GAQ85113.1"/>
    <property type="molecule type" value="Genomic_DNA"/>
</dbReference>
<comment type="similarity">
    <text evidence="1">Belongs to the peptidase C48 family.</text>
</comment>
<dbReference type="Proteomes" id="UP000054558">
    <property type="component" value="Unassembled WGS sequence"/>
</dbReference>